<name>A0A2G2Y363_CAPAN</name>
<feature type="domain" description="Protein kinase" evidence="10">
    <location>
        <begin position="1"/>
        <end position="217"/>
    </location>
</feature>
<evidence type="ECO:0000256" key="5">
    <source>
        <dbReference type="ARBA" id="ARBA00022737"/>
    </source>
</evidence>
<evidence type="ECO:0000256" key="7">
    <source>
        <dbReference type="ARBA" id="ARBA00023136"/>
    </source>
</evidence>
<dbReference type="Gramene" id="PHT64011">
    <property type="protein sequence ID" value="PHT64011"/>
    <property type="gene ID" value="T459_32112"/>
</dbReference>
<dbReference type="Pfam" id="PF00069">
    <property type="entry name" value="Pkinase"/>
    <property type="match status" value="1"/>
</dbReference>
<keyword evidence="7" id="KW-0472">Membrane</keyword>
<dbReference type="STRING" id="4072.A0A2G2Y363"/>
<dbReference type="GO" id="GO:0004672">
    <property type="term" value="F:protein kinase activity"/>
    <property type="evidence" value="ECO:0007669"/>
    <property type="project" value="InterPro"/>
</dbReference>
<dbReference type="EMBL" id="AYRZ02000020">
    <property type="protein sequence ID" value="PHT64011.1"/>
    <property type="molecule type" value="Genomic_DNA"/>
</dbReference>
<dbReference type="Gene3D" id="1.10.510.10">
    <property type="entry name" value="Transferase(Phosphotransferase) domain 1"/>
    <property type="match status" value="1"/>
</dbReference>
<organism evidence="11 12">
    <name type="scientific">Capsicum annuum</name>
    <name type="common">Capsicum pepper</name>
    <dbReference type="NCBI Taxonomy" id="4072"/>
    <lineage>
        <taxon>Eukaryota</taxon>
        <taxon>Viridiplantae</taxon>
        <taxon>Streptophyta</taxon>
        <taxon>Embryophyta</taxon>
        <taxon>Tracheophyta</taxon>
        <taxon>Spermatophyta</taxon>
        <taxon>Magnoliopsida</taxon>
        <taxon>eudicotyledons</taxon>
        <taxon>Gunneridae</taxon>
        <taxon>Pentapetalae</taxon>
        <taxon>asterids</taxon>
        <taxon>lamiids</taxon>
        <taxon>Solanales</taxon>
        <taxon>Solanaceae</taxon>
        <taxon>Solanoideae</taxon>
        <taxon>Capsiceae</taxon>
        <taxon>Capsicum</taxon>
    </lineage>
</organism>
<evidence type="ECO:0000313" key="12">
    <source>
        <dbReference type="Proteomes" id="UP000222542"/>
    </source>
</evidence>
<keyword evidence="12" id="KW-1185">Reference proteome</keyword>
<dbReference type="InterPro" id="IPR011009">
    <property type="entry name" value="Kinase-like_dom_sf"/>
</dbReference>
<comment type="subcellular location">
    <subcellularLocation>
        <location evidence="1">Membrane</location>
        <topology evidence="1">Single-pass membrane protein</topology>
    </subcellularLocation>
</comment>
<sequence length="217" mass="24179">MGRDEEDGFSESNIEHLRTQSLALSACTTLVFVEPKLTAETRNLVMKGSILGVEVELPSKSYSTKLVAEENEKEPKTIAKIEDGLFLKPHIFTLTIPETSFIHRDLKPSNILLGNDMRAKVADFGLVKNALDGKYSVESWLAGTFDYLAPEYAATGRVTTKVDVYAFGVVLMEILTGRKALDETLPDERSHLISWLRRVLVNKDNLQKAIDPTLNPN</sequence>
<evidence type="ECO:0000256" key="1">
    <source>
        <dbReference type="ARBA" id="ARBA00004167"/>
    </source>
</evidence>
<comment type="caution">
    <text evidence="11">The sequence shown here is derived from an EMBL/GenBank/DDBJ whole genome shotgun (WGS) entry which is preliminary data.</text>
</comment>
<dbReference type="InterPro" id="IPR008271">
    <property type="entry name" value="Ser/Thr_kinase_AS"/>
</dbReference>
<evidence type="ECO:0000259" key="10">
    <source>
        <dbReference type="PROSITE" id="PS50011"/>
    </source>
</evidence>
<reference evidence="11 12" key="1">
    <citation type="journal article" date="2014" name="Nat. Genet.">
        <title>Genome sequence of the hot pepper provides insights into the evolution of pungency in Capsicum species.</title>
        <authorList>
            <person name="Kim S."/>
            <person name="Park M."/>
            <person name="Yeom S.I."/>
            <person name="Kim Y.M."/>
            <person name="Lee J.M."/>
            <person name="Lee H.A."/>
            <person name="Seo E."/>
            <person name="Choi J."/>
            <person name="Cheong K."/>
            <person name="Kim K.T."/>
            <person name="Jung K."/>
            <person name="Lee G.W."/>
            <person name="Oh S.K."/>
            <person name="Bae C."/>
            <person name="Kim S.B."/>
            <person name="Lee H.Y."/>
            <person name="Kim S.Y."/>
            <person name="Kim M.S."/>
            <person name="Kang B.C."/>
            <person name="Jo Y.D."/>
            <person name="Yang H.B."/>
            <person name="Jeong H.J."/>
            <person name="Kang W.H."/>
            <person name="Kwon J.K."/>
            <person name="Shin C."/>
            <person name="Lim J.Y."/>
            <person name="Park J.H."/>
            <person name="Huh J.H."/>
            <person name="Kim J.S."/>
            <person name="Kim B.D."/>
            <person name="Cohen O."/>
            <person name="Paran I."/>
            <person name="Suh M.C."/>
            <person name="Lee S.B."/>
            <person name="Kim Y.K."/>
            <person name="Shin Y."/>
            <person name="Noh S.J."/>
            <person name="Park J."/>
            <person name="Seo Y.S."/>
            <person name="Kwon S.Y."/>
            <person name="Kim H.A."/>
            <person name="Park J.M."/>
            <person name="Kim H.J."/>
            <person name="Choi S.B."/>
            <person name="Bosland P.W."/>
            <person name="Reeves G."/>
            <person name="Jo S.H."/>
            <person name="Lee B.W."/>
            <person name="Cho H.T."/>
            <person name="Choi H.S."/>
            <person name="Lee M.S."/>
            <person name="Yu Y."/>
            <person name="Do Choi Y."/>
            <person name="Park B.S."/>
            <person name="van Deynze A."/>
            <person name="Ashrafi H."/>
            <person name="Hill T."/>
            <person name="Kim W.T."/>
            <person name="Pai H.S."/>
            <person name="Ahn H.K."/>
            <person name="Yeam I."/>
            <person name="Giovannoni J.J."/>
            <person name="Rose J.K."/>
            <person name="Sorensen I."/>
            <person name="Lee S.J."/>
            <person name="Kim R.W."/>
            <person name="Choi I.Y."/>
            <person name="Choi B.S."/>
            <person name="Lim J.S."/>
            <person name="Lee Y.H."/>
            <person name="Choi D."/>
        </authorList>
    </citation>
    <scope>NUCLEOTIDE SEQUENCE [LARGE SCALE GENOMIC DNA]</scope>
    <source>
        <strain evidence="12">cv. CM334</strain>
    </source>
</reference>
<evidence type="ECO:0000256" key="2">
    <source>
        <dbReference type="ARBA" id="ARBA00022614"/>
    </source>
</evidence>
<evidence type="ECO:0000256" key="3">
    <source>
        <dbReference type="ARBA" id="ARBA00022692"/>
    </source>
</evidence>
<dbReference type="InterPro" id="IPR000719">
    <property type="entry name" value="Prot_kinase_dom"/>
</dbReference>
<keyword evidence="8" id="KW-0675">Receptor</keyword>
<dbReference type="Proteomes" id="UP000222542">
    <property type="component" value="Unassembled WGS sequence"/>
</dbReference>
<evidence type="ECO:0000313" key="11">
    <source>
        <dbReference type="EMBL" id="PHT64011.1"/>
    </source>
</evidence>
<keyword evidence="2" id="KW-0433">Leucine-rich repeat</keyword>
<keyword evidence="6" id="KW-1133">Transmembrane helix</keyword>
<keyword evidence="3" id="KW-0812">Transmembrane</keyword>
<keyword evidence="9" id="KW-0325">Glycoprotein</keyword>
<protein>
    <recommendedName>
        <fullName evidence="10">Protein kinase domain-containing protein</fullName>
    </recommendedName>
</protein>
<dbReference type="InterPro" id="IPR052422">
    <property type="entry name" value="Auxin_Ser/Thr_Kinase"/>
</dbReference>
<keyword evidence="5" id="KW-0677">Repeat</keyword>
<evidence type="ECO:0000256" key="4">
    <source>
        <dbReference type="ARBA" id="ARBA00022729"/>
    </source>
</evidence>
<dbReference type="PANTHER" id="PTHR47986:SF10">
    <property type="entry name" value="RECEPTOR-LIKE KINASE TMK4"/>
    <property type="match status" value="1"/>
</dbReference>
<dbReference type="GO" id="GO:0016020">
    <property type="term" value="C:membrane"/>
    <property type="evidence" value="ECO:0007669"/>
    <property type="project" value="UniProtKB-SubCell"/>
</dbReference>
<gene>
    <name evidence="11" type="ORF">T459_32112</name>
</gene>
<accession>A0A2G2Y363</accession>
<dbReference type="SUPFAM" id="SSF56112">
    <property type="entry name" value="Protein kinase-like (PK-like)"/>
    <property type="match status" value="1"/>
</dbReference>
<keyword evidence="4" id="KW-0732">Signal</keyword>
<dbReference type="PROSITE" id="PS00108">
    <property type="entry name" value="PROTEIN_KINASE_ST"/>
    <property type="match status" value="1"/>
</dbReference>
<proteinExistence type="predicted"/>
<dbReference type="GO" id="GO:0005524">
    <property type="term" value="F:ATP binding"/>
    <property type="evidence" value="ECO:0007669"/>
    <property type="project" value="InterPro"/>
</dbReference>
<evidence type="ECO:0000256" key="9">
    <source>
        <dbReference type="ARBA" id="ARBA00023180"/>
    </source>
</evidence>
<dbReference type="SMART" id="SM00220">
    <property type="entry name" value="S_TKc"/>
    <property type="match status" value="1"/>
</dbReference>
<dbReference type="AlphaFoldDB" id="A0A2G2Y363"/>
<dbReference type="PROSITE" id="PS50011">
    <property type="entry name" value="PROTEIN_KINASE_DOM"/>
    <property type="match status" value="1"/>
</dbReference>
<evidence type="ECO:0000256" key="6">
    <source>
        <dbReference type="ARBA" id="ARBA00022989"/>
    </source>
</evidence>
<reference evidence="11 12" key="2">
    <citation type="journal article" date="2017" name="Genome Biol.">
        <title>New reference genome sequences of hot pepper reveal the massive evolution of plant disease-resistance genes by retroduplication.</title>
        <authorList>
            <person name="Kim S."/>
            <person name="Park J."/>
            <person name="Yeom S.I."/>
            <person name="Kim Y.M."/>
            <person name="Seo E."/>
            <person name="Kim K.T."/>
            <person name="Kim M.S."/>
            <person name="Lee J.M."/>
            <person name="Cheong K."/>
            <person name="Shin H.S."/>
            <person name="Kim S.B."/>
            <person name="Han K."/>
            <person name="Lee J."/>
            <person name="Park M."/>
            <person name="Lee H.A."/>
            <person name="Lee H.Y."/>
            <person name="Lee Y."/>
            <person name="Oh S."/>
            <person name="Lee J.H."/>
            <person name="Choi E."/>
            <person name="Choi E."/>
            <person name="Lee S.E."/>
            <person name="Jeon J."/>
            <person name="Kim H."/>
            <person name="Choi G."/>
            <person name="Song H."/>
            <person name="Lee J."/>
            <person name="Lee S.C."/>
            <person name="Kwon J.K."/>
            <person name="Lee H.Y."/>
            <person name="Koo N."/>
            <person name="Hong Y."/>
            <person name="Kim R.W."/>
            <person name="Kang W.H."/>
            <person name="Huh J.H."/>
            <person name="Kang B.C."/>
            <person name="Yang T.J."/>
            <person name="Lee Y.H."/>
            <person name="Bennetzen J.L."/>
            <person name="Choi D."/>
        </authorList>
    </citation>
    <scope>NUCLEOTIDE SEQUENCE [LARGE SCALE GENOMIC DNA]</scope>
    <source>
        <strain evidence="12">cv. CM334</strain>
    </source>
</reference>
<dbReference type="PANTHER" id="PTHR47986">
    <property type="entry name" value="OSJNBA0070M12.3 PROTEIN"/>
    <property type="match status" value="1"/>
</dbReference>
<evidence type="ECO:0000256" key="8">
    <source>
        <dbReference type="ARBA" id="ARBA00023170"/>
    </source>
</evidence>